<evidence type="ECO:0000313" key="1">
    <source>
        <dbReference type="EMBL" id="CAK5278496.1"/>
    </source>
</evidence>
<comment type="caution">
    <text evidence="1">The sequence shown here is derived from an EMBL/GenBank/DDBJ whole genome shotgun (WGS) entry which is preliminary data.</text>
</comment>
<name>A0AAD2HM32_9AGAR</name>
<reference evidence="1" key="1">
    <citation type="submission" date="2023-11" db="EMBL/GenBank/DDBJ databases">
        <authorList>
            <person name="De Vega J J."/>
            <person name="De Vega J J."/>
        </authorList>
    </citation>
    <scope>NUCLEOTIDE SEQUENCE</scope>
</reference>
<dbReference type="EMBL" id="CAVNYO010000423">
    <property type="protein sequence ID" value="CAK5278496.1"/>
    <property type="molecule type" value="Genomic_DNA"/>
</dbReference>
<evidence type="ECO:0000313" key="2">
    <source>
        <dbReference type="Proteomes" id="UP001295794"/>
    </source>
</evidence>
<gene>
    <name evidence="1" type="ORF">MYCIT1_LOCUS27883</name>
</gene>
<proteinExistence type="predicted"/>
<keyword evidence="2" id="KW-1185">Reference proteome</keyword>
<accession>A0AAD2HM32</accession>
<dbReference type="Proteomes" id="UP001295794">
    <property type="component" value="Unassembled WGS sequence"/>
</dbReference>
<dbReference type="AlphaFoldDB" id="A0AAD2HM32"/>
<organism evidence="1 2">
    <name type="scientific">Mycena citricolor</name>
    <dbReference type="NCBI Taxonomy" id="2018698"/>
    <lineage>
        <taxon>Eukaryota</taxon>
        <taxon>Fungi</taxon>
        <taxon>Dikarya</taxon>
        <taxon>Basidiomycota</taxon>
        <taxon>Agaricomycotina</taxon>
        <taxon>Agaricomycetes</taxon>
        <taxon>Agaricomycetidae</taxon>
        <taxon>Agaricales</taxon>
        <taxon>Marasmiineae</taxon>
        <taxon>Mycenaceae</taxon>
        <taxon>Mycena</taxon>
    </lineage>
</organism>
<protein>
    <submittedName>
        <fullName evidence="1">Uncharacterized protein</fullName>
    </submittedName>
</protein>
<sequence length="84" mass="9235">MVVRCWYSRAHCSTRVATSAHDKLSARLVNHSALHMRDESGGENAVGEGSGSVTAVPLFRLASWCEIWVSIARVWLPKSGLRVL</sequence>